<dbReference type="Proteomes" id="UP000198672">
    <property type="component" value="Unassembled WGS sequence"/>
</dbReference>
<dbReference type="RefSeq" id="WP_091334004.1">
    <property type="nucleotide sequence ID" value="NZ_FNOW01000025.1"/>
</dbReference>
<proteinExistence type="predicted"/>
<accession>A0A1H3GL49</accession>
<keyword evidence="2" id="KW-1185">Reference proteome</keyword>
<dbReference type="AlphaFoldDB" id="A0A1H3GL49"/>
<dbReference type="STRING" id="61595.SAMN05421644_12542"/>
<reference evidence="2" key="1">
    <citation type="submission" date="2016-10" db="EMBL/GenBank/DDBJ databases">
        <authorList>
            <person name="Varghese N."/>
            <person name="Submissions S."/>
        </authorList>
    </citation>
    <scope>NUCLEOTIDE SEQUENCE [LARGE SCALE GENOMIC DNA]</scope>
    <source>
        <strain evidence="2">DSM 173</strain>
    </source>
</reference>
<evidence type="ECO:0000313" key="2">
    <source>
        <dbReference type="Proteomes" id="UP000198672"/>
    </source>
</evidence>
<protein>
    <submittedName>
        <fullName evidence="1">Uncharacterized protein</fullName>
    </submittedName>
</protein>
<sequence>MFSMLQMMQRMQTRILQYVVGHAQPQLSWRAFLGLLLLLPTLTAADETASPSSQDATSASAIVAPIADNTDAVNPEHQVRVLLAPA</sequence>
<name>A0A1H3GL49_ALLWA</name>
<organism evidence="1 2">
    <name type="scientific">Allochromatium warmingii</name>
    <name type="common">Chromatium warmingii</name>
    <dbReference type="NCBI Taxonomy" id="61595"/>
    <lineage>
        <taxon>Bacteria</taxon>
        <taxon>Pseudomonadati</taxon>
        <taxon>Pseudomonadota</taxon>
        <taxon>Gammaproteobacteria</taxon>
        <taxon>Chromatiales</taxon>
        <taxon>Chromatiaceae</taxon>
        <taxon>Allochromatium</taxon>
    </lineage>
</organism>
<dbReference type="EMBL" id="FNOW01000025">
    <property type="protein sequence ID" value="SDY03790.1"/>
    <property type="molecule type" value="Genomic_DNA"/>
</dbReference>
<gene>
    <name evidence="1" type="ORF">SAMN05421644_12542</name>
</gene>
<evidence type="ECO:0000313" key="1">
    <source>
        <dbReference type="EMBL" id="SDY03790.1"/>
    </source>
</evidence>